<organism evidence="12 13">
    <name type="scientific">Calicophoron daubneyi</name>
    <name type="common">Rumen fluke</name>
    <name type="synonym">Paramphistomum daubneyi</name>
    <dbReference type="NCBI Taxonomy" id="300641"/>
    <lineage>
        <taxon>Eukaryota</taxon>
        <taxon>Metazoa</taxon>
        <taxon>Spiralia</taxon>
        <taxon>Lophotrochozoa</taxon>
        <taxon>Platyhelminthes</taxon>
        <taxon>Trematoda</taxon>
        <taxon>Digenea</taxon>
        <taxon>Plagiorchiida</taxon>
        <taxon>Pronocephalata</taxon>
        <taxon>Paramphistomoidea</taxon>
        <taxon>Paramphistomidae</taxon>
        <taxon>Calicophoron</taxon>
    </lineage>
</organism>
<evidence type="ECO:0000256" key="3">
    <source>
        <dbReference type="ARBA" id="ARBA00021136"/>
    </source>
</evidence>
<dbReference type="InterPro" id="IPR000467">
    <property type="entry name" value="G_patch_dom"/>
</dbReference>
<dbReference type="Pfam" id="PF01585">
    <property type="entry name" value="G-patch"/>
    <property type="match status" value="1"/>
</dbReference>
<dbReference type="Pfam" id="PF01728">
    <property type="entry name" value="FtsJ"/>
    <property type="match status" value="1"/>
</dbReference>
<dbReference type="GO" id="GO:0016556">
    <property type="term" value="P:mRNA modification"/>
    <property type="evidence" value="ECO:0007669"/>
    <property type="project" value="UniProtKB-UniRule"/>
</dbReference>
<accession>A0AAV2TQ56</accession>
<reference evidence="12" key="1">
    <citation type="submission" date="2024-06" db="EMBL/GenBank/DDBJ databases">
        <authorList>
            <person name="Liu X."/>
            <person name="Lenzi L."/>
            <person name="Haldenby T S."/>
            <person name="Uol C."/>
        </authorList>
    </citation>
    <scope>NUCLEOTIDE SEQUENCE</scope>
</reference>
<comment type="catalytic activity">
    <reaction evidence="7 8">
        <text>a 5'-end (N(7)-methyl 5'-triphosphoguanosine)-ribonucleoside in mRNA + S-adenosyl-L-methionine = a 5'-end (N(7)-methyl 5'-triphosphoguanosine)-(2'-O-methyl-ribonucleoside) in mRNA + S-adenosyl-L-homocysteine + H(+)</text>
        <dbReference type="Rhea" id="RHEA:67020"/>
        <dbReference type="Rhea" id="RHEA-COMP:17167"/>
        <dbReference type="Rhea" id="RHEA-COMP:17168"/>
        <dbReference type="ChEBI" id="CHEBI:15378"/>
        <dbReference type="ChEBI" id="CHEBI:57856"/>
        <dbReference type="ChEBI" id="CHEBI:59789"/>
        <dbReference type="ChEBI" id="CHEBI:156461"/>
        <dbReference type="ChEBI" id="CHEBI:167609"/>
        <dbReference type="EC" id="2.1.1.57"/>
    </reaction>
</comment>
<dbReference type="GO" id="GO:0000439">
    <property type="term" value="C:transcription factor TFIIH core complex"/>
    <property type="evidence" value="ECO:0007669"/>
    <property type="project" value="InterPro"/>
</dbReference>
<comment type="caution">
    <text evidence="12">The sequence shown here is derived from an EMBL/GenBank/DDBJ whole genome shotgun (WGS) entry which is preliminary data.</text>
</comment>
<feature type="domain" description="RrmJ-type SAM-dependent 2'-O-MTase" evidence="11">
    <location>
        <begin position="483"/>
        <end position="726"/>
    </location>
</feature>
<dbReference type="AlphaFoldDB" id="A0AAV2TQ56"/>
<keyword evidence="5 8" id="KW-0507">mRNA processing</keyword>
<comment type="function">
    <text evidence="8">S-adenosyl-L-methionine-dependent methyltransferase that mediates RNA cap1 2'-O-ribose methylation to the 5'-cap structure of RNAs. Methylates the ribose of the first nucleotide of a m(7)GpppG-capped mRNA to produce m(7)GpppNmp (cap1).</text>
</comment>
<dbReference type="InterPro" id="IPR004600">
    <property type="entry name" value="TFIIH_Tfb4/GTF2H3"/>
</dbReference>
<evidence type="ECO:0000256" key="6">
    <source>
        <dbReference type="ARBA" id="ARBA00022691"/>
    </source>
</evidence>
<evidence type="ECO:0000313" key="12">
    <source>
        <dbReference type="EMBL" id="CAL5137113.1"/>
    </source>
</evidence>
<dbReference type="GO" id="GO:0006370">
    <property type="term" value="P:7-methylguanosine mRNA capping"/>
    <property type="evidence" value="ECO:0007669"/>
    <property type="project" value="UniProtKB-UniRule"/>
</dbReference>
<evidence type="ECO:0000259" key="10">
    <source>
        <dbReference type="PROSITE" id="PS50174"/>
    </source>
</evidence>
<dbReference type="GO" id="GO:0004483">
    <property type="term" value="F:methyltransferase cap1 activity"/>
    <property type="evidence" value="ECO:0007669"/>
    <property type="project" value="UniProtKB-UniRule"/>
</dbReference>
<dbReference type="PROSITE" id="PS50174">
    <property type="entry name" value="G_PATCH"/>
    <property type="match status" value="1"/>
</dbReference>
<keyword evidence="8" id="KW-0539">Nucleus</keyword>
<evidence type="ECO:0000256" key="2">
    <source>
        <dbReference type="ARBA" id="ARBA00011923"/>
    </source>
</evidence>
<dbReference type="SMART" id="SM00443">
    <property type="entry name" value="G_patch"/>
    <property type="match status" value="1"/>
</dbReference>
<evidence type="ECO:0000256" key="1">
    <source>
        <dbReference type="ARBA" id="ARBA00002664"/>
    </source>
</evidence>
<dbReference type="PROSITE" id="PS51613">
    <property type="entry name" value="SAM_MT_RRMJ"/>
    <property type="match status" value="1"/>
</dbReference>
<dbReference type="InterPro" id="IPR036465">
    <property type="entry name" value="vWFA_dom_sf"/>
</dbReference>
<evidence type="ECO:0000256" key="9">
    <source>
        <dbReference type="SAM" id="MobiDB-lite"/>
    </source>
</evidence>
<dbReference type="InterPro" id="IPR002877">
    <property type="entry name" value="RNA_MeTrfase_FtsJ_dom"/>
</dbReference>
<dbReference type="SUPFAM" id="SSF53335">
    <property type="entry name" value="S-adenosyl-L-methionine-dependent methyltransferases"/>
    <property type="match status" value="1"/>
</dbReference>
<feature type="compositionally biased region" description="Polar residues" evidence="9">
    <location>
        <begin position="742"/>
        <end position="755"/>
    </location>
</feature>
<keyword evidence="4 8" id="KW-0489">Methyltransferase</keyword>
<dbReference type="PANTHER" id="PTHR16121:SF0">
    <property type="entry name" value="CAP-SPECIFIC MRNA (NUCLEOSIDE-2'-O-)-METHYLTRANSFERASE 1"/>
    <property type="match status" value="1"/>
</dbReference>
<dbReference type="InterPro" id="IPR025816">
    <property type="entry name" value="RrmJ-type_MeTrfase"/>
</dbReference>
<dbReference type="PROSITE" id="PS01159">
    <property type="entry name" value="WW_DOMAIN_1"/>
    <property type="match status" value="1"/>
</dbReference>
<dbReference type="GO" id="GO:0006355">
    <property type="term" value="P:regulation of DNA-templated transcription"/>
    <property type="evidence" value="ECO:0007669"/>
    <property type="project" value="InterPro"/>
</dbReference>
<dbReference type="InterPro" id="IPR001202">
    <property type="entry name" value="WW_dom"/>
</dbReference>
<keyword evidence="6 8" id="KW-0949">S-adenosyl-L-methionine</keyword>
<evidence type="ECO:0000313" key="13">
    <source>
        <dbReference type="Proteomes" id="UP001497525"/>
    </source>
</evidence>
<dbReference type="PANTHER" id="PTHR16121">
    <property type="entry name" value="CAP-SPECIFIC MRNA (NUCLEOSIDE-2'-O-)-METHYLTRANSFERASE 1-RELATED"/>
    <property type="match status" value="1"/>
</dbReference>
<dbReference type="GO" id="GO:0032259">
    <property type="term" value="P:methylation"/>
    <property type="evidence" value="ECO:0007669"/>
    <property type="project" value="UniProtKB-KW"/>
</dbReference>
<evidence type="ECO:0000256" key="5">
    <source>
        <dbReference type="ARBA" id="ARBA00022664"/>
    </source>
</evidence>
<comment type="function">
    <text evidence="1">S-adenosyl-L-methionine-dependent methyltransferase that mediates mRNA cap1 2'-O-ribose methylation to the 5'-cap structure of mRNAs. Methylates the ribose of the first nucleotide of a m(7)GpppG-capped mRNA and small nuclear RNA (snRNA) to produce m(7)GpppRm (cap1). Displays a preference for cap0 transcripts. Cap1 modification is linked to higher levels of translation. May be involved in the interferon response pathway.</text>
</comment>
<proteinExistence type="predicted"/>
<evidence type="ECO:0000256" key="7">
    <source>
        <dbReference type="ARBA" id="ARBA00049042"/>
    </source>
</evidence>
<dbReference type="Proteomes" id="UP001497525">
    <property type="component" value="Unassembled WGS sequence"/>
</dbReference>
<evidence type="ECO:0000256" key="8">
    <source>
        <dbReference type="RuleBase" id="RU368012"/>
    </source>
</evidence>
<dbReference type="Pfam" id="PF03850">
    <property type="entry name" value="Tfb4"/>
    <property type="match status" value="2"/>
</dbReference>
<comment type="subcellular location">
    <subcellularLocation>
        <location evidence="8">Nucleus</location>
    </subcellularLocation>
</comment>
<dbReference type="GO" id="GO:0003676">
    <property type="term" value="F:nucleic acid binding"/>
    <property type="evidence" value="ECO:0007669"/>
    <property type="project" value="UniProtKB-UniRule"/>
</dbReference>
<evidence type="ECO:0000259" key="11">
    <source>
        <dbReference type="PROSITE" id="PS51613"/>
    </source>
</evidence>
<dbReference type="InterPro" id="IPR029063">
    <property type="entry name" value="SAM-dependent_MTases_sf"/>
</dbReference>
<gene>
    <name evidence="12" type="ORF">CDAUBV1_LOCUS11382</name>
</gene>
<feature type="domain" description="G-patch" evidence="10">
    <location>
        <begin position="315"/>
        <end position="361"/>
    </location>
</feature>
<name>A0AAV2TQ56_CALDB</name>
<dbReference type="Gene3D" id="3.40.50.410">
    <property type="entry name" value="von Willebrand factor, type A domain"/>
    <property type="match status" value="1"/>
</dbReference>
<dbReference type="Gene3D" id="3.40.50.12760">
    <property type="match status" value="2"/>
</dbReference>
<evidence type="ECO:0000256" key="4">
    <source>
        <dbReference type="ARBA" id="ARBA00022603"/>
    </source>
</evidence>
<dbReference type="EMBL" id="CAXLJL010000378">
    <property type="protein sequence ID" value="CAL5137113.1"/>
    <property type="molecule type" value="Genomic_DNA"/>
</dbReference>
<feature type="region of interest" description="Disordered" evidence="9">
    <location>
        <begin position="737"/>
        <end position="775"/>
    </location>
</feature>
<sequence length="1200" mass="133349">MTPAWWGLCETNDFSLPQCIEAVLGFANLHMMLSPLHELVVIGITPDKTEFLFPACSSESAAEASHDGQYDLLGRMNDMVRRRAFEVVNESHAHTTTVVLAGAVIKALCYYLRRCRELNPTKREEGESSDGDLIESGESSEKVSGRLLIIKAADDNPSQYLSLMNAVFTAQKLKIPIDSCVLPLSPPVESALGKMLDRNTTQKQTRHSSLFQQAADLTGGIYLHIPRAGGLLQYLLSVFLPSLSLRHRLLLPDISSSGLSKGVDFRAACFCHRRLIDLGYVCSMSGENSGKHILKRKSDDSVDDRAWKKKREDAVDDRAWKIMQTMGYRPGQGLGVNAQGVVEPIALSKQKGRRGLGLVEQSGSAVYTPGVLYKSTDPQLVWSDGIDSASADGDKIWCWEASNDDAVKRNGAHASLQHLLLSPLDPKSLGPAISSMDNQIQFCSGHLVREMLTYKNQLDHVEKRTVTECHERSNPYELIKKGIFLNRAAMKLANMDAVLHGLFTNAENKESILYFADVCAGPGGFSEYILWRRCNAVSLGSESNLEDHEDGDIANHSEASKDDPCILRVPQLAAKGFGLTLKGDCDFRTMDFLAGPSEAFLPHYGLDGDGDITKWANLSSFASLIGRSTGGLGVHILLADGGFDVSGKENLQEVQSKRIYLCQCLCALITLRPGGHFLTKLFDVLTEFSAGLIFLMGQVFEEVMIVKPVTSRPANSERYLVCKNLLSPASHMAGCLPAPRQKPTSEISSTNTNFKQKWKRPGQGRNPGSGAHTVPVADDKEYGLLDLEKTGAVGQLIRHFLAVNEALGSVDQSSAGDAKQDILRLCTPEALAEAEQYQEFLRQSNEEMIVDQCIALSKLLAFIHDPRLSEPRQIEVKKSCMAKWKMGTRERGPVPWPIMSANHSAVIHEILGDKERLTSLNPVPVQYRPNLREERCTSGHLARIDYLFGSHIVLVTGSPATTACSAAAERMLIYSRGERSSIYCTIDGDRWENFDQPTQSLRLPPGTLLWGQPTYEYNQKNGSRRRALMVFDIACVYGHDCRFLPYRERMKLAQRMADVVNFPGMRSSVRVPELRRLKDFPEYVSSLPLLPCKDCSGGNVQMHKYDDGMAFRPDSVLLVNHLAEPWSEEVSRTTGRIYYVKGDFGETTFDIPSDQQFTFVQTRFIVVPWKAQSSYRQVSVNELVEKIKWFRGKSDEGFDY</sequence>
<dbReference type="InterPro" id="IPR050851">
    <property type="entry name" value="mRNA_Cap_2O-Ribose_MeTrfase"/>
</dbReference>
<dbReference type="GO" id="GO:0005737">
    <property type="term" value="C:cytoplasm"/>
    <property type="evidence" value="ECO:0007669"/>
    <property type="project" value="TreeGrafter"/>
</dbReference>
<keyword evidence="8" id="KW-0506">mRNA capping</keyword>
<protein>
    <recommendedName>
        <fullName evidence="3 8">Cap-specific mRNA (nucleoside-2'-O-)-methyltransferase 1</fullName>
        <ecNumber evidence="2 8">2.1.1.57</ecNumber>
    </recommendedName>
    <alternativeName>
        <fullName evidence="8">Cap1 2'O-ribose methyltransferase 1</fullName>
    </alternativeName>
</protein>
<keyword evidence="8" id="KW-0808">Transferase</keyword>
<dbReference type="EC" id="2.1.1.57" evidence="2 8"/>
<dbReference type="GO" id="GO:0006289">
    <property type="term" value="P:nucleotide-excision repair"/>
    <property type="evidence" value="ECO:0007669"/>
    <property type="project" value="InterPro"/>
</dbReference>